<name>A0ABX7QGE4_9FLAO</name>
<evidence type="ECO:0000313" key="2">
    <source>
        <dbReference type="EMBL" id="QSW90154.1"/>
    </source>
</evidence>
<protein>
    <recommendedName>
        <fullName evidence="4">DoxX family protein</fullName>
    </recommendedName>
</protein>
<dbReference type="RefSeq" id="WP_207297321.1">
    <property type="nucleotide sequence ID" value="NZ_CP071448.1"/>
</dbReference>
<dbReference type="EMBL" id="CP071448">
    <property type="protein sequence ID" value="QSW90154.1"/>
    <property type="molecule type" value="Genomic_DNA"/>
</dbReference>
<feature type="transmembrane region" description="Helical" evidence="1">
    <location>
        <begin position="69"/>
        <end position="88"/>
    </location>
</feature>
<keyword evidence="1" id="KW-0812">Transmembrane</keyword>
<evidence type="ECO:0008006" key="4">
    <source>
        <dbReference type="Google" id="ProtNLM"/>
    </source>
</evidence>
<feature type="transmembrane region" description="Helical" evidence="1">
    <location>
        <begin position="94"/>
        <end position="113"/>
    </location>
</feature>
<feature type="transmembrane region" description="Helical" evidence="1">
    <location>
        <begin position="46"/>
        <end position="64"/>
    </location>
</feature>
<gene>
    <name evidence="2" type="ORF">J0383_04880</name>
</gene>
<dbReference type="Proteomes" id="UP000663440">
    <property type="component" value="Chromosome"/>
</dbReference>
<evidence type="ECO:0000256" key="1">
    <source>
        <dbReference type="SAM" id="Phobius"/>
    </source>
</evidence>
<keyword evidence="3" id="KW-1185">Reference proteome</keyword>
<evidence type="ECO:0000313" key="3">
    <source>
        <dbReference type="Proteomes" id="UP000663440"/>
    </source>
</evidence>
<accession>A0ABX7QGE4</accession>
<reference evidence="2 3" key="1">
    <citation type="submission" date="2021-03" db="EMBL/GenBank/DDBJ databases">
        <title>Flavobacterium kribbensis sp. nov, an endophytic bacteria, isolated from soybean.</title>
        <authorList>
            <person name="Lee J."/>
            <person name="Seo J."/>
        </authorList>
    </citation>
    <scope>NUCLEOTIDE SEQUENCE [LARGE SCALE GENOMIC DNA]</scope>
    <source>
        <strain evidence="2 3">BB8</strain>
    </source>
</reference>
<sequence>MAKNIISLLLLIVSVVLNTKHSWDTFNYKNNSESLKAMTNLGISESAIPFLGILMLLITALLLIPRTFFIGNLFNAFAIVLIMALALKSGNYKMALIEIPFLVMPLIMIWLNYPFKK</sequence>
<organism evidence="2 3">
    <name type="scientific">Flavobacterium endoglycinae</name>
    <dbReference type="NCBI Taxonomy" id="2816357"/>
    <lineage>
        <taxon>Bacteria</taxon>
        <taxon>Pseudomonadati</taxon>
        <taxon>Bacteroidota</taxon>
        <taxon>Flavobacteriia</taxon>
        <taxon>Flavobacteriales</taxon>
        <taxon>Flavobacteriaceae</taxon>
        <taxon>Flavobacterium</taxon>
    </lineage>
</organism>
<keyword evidence="1" id="KW-1133">Transmembrane helix</keyword>
<keyword evidence="1" id="KW-0472">Membrane</keyword>
<proteinExistence type="predicted"/>